<keyword evidence="2" id="KW-1185">Reference proteome</keyword>
<protein>
    <submittedName>
        <fullName evidence="1">Uncharacterized protein</fullName>
    </submittedName>
</protein>
<proteinExistence type="predicted"/>
<dbReference type="AlphaFoldDB" id="A0A4R5CT91"/>
<evidence type="ECO:0000313" key="2">
    <source>
        <dbReference type="Proteomes" id="UP000294739"/>
    </source>
</evidence>
<sequence length="77" mass="8624">MATKVVVPYEHRSEDLQTIYLAIASGSRPTPDSWKPALRDTIAGKRVVWARFPAAGRRVSVWLRDRDGERAVTSTTV</sequence>
<reference evidence="1 2" key="1">
    <citation type="submission" date="2019-03" db="EMBL/GenBank/DDBJ databases">
        <title>Draft genome sequences of novel Actinobacteria.</title>
        <authorList>
            <person name="Sahin N."/>
            <person name="Ay H."/>
            <person name="Saygin H."/>
        </authorList>
    </citation>
    <scope>NUCLEOTIDE SEQUENCE [LARGE SCALE GENOMIC DNA]</scope>
    <source>
        <strain evidence="1 2">5K138</strain>
    </source>
</reference>
<dbReference type="EMBL" id="SMKZ01000034">
    <property type="protein sequence ID" value="TDE02817.1"/>
    <property type="molecule type" value="Genomic_DNA"/>
</dbReference>
<dbReference type="Proteomes" id="UP000294739">
    <property type="component" value="Unassembled WGS sequence"/>
</dbReference>
<accession>A0A4R5CT91</accession>
<evidence type="ECO:0000313" key="1">
    <source>
        <dbReference type="EMBL" id="TDE02817.1"/>
    </source>
</evidence>
<comment type="caution">
    <text evidence="1">The sequence shown here is derived from an EMBL/GenBank/DDBJ whole genome shotgun (WGS) entry which is preliminary data.</text>
</comment>
<organism evidence="1 2">
    <name type="scientific">Jiangella asiatica</name>
    <dbReference type="NCBI Taxonomy" id="2530372"/>
    <lineage>
        <taxon>Bacteria</taxon>
        <taxon>Bacillati</taxon>
        <taxon>Actinomycetota</taxon>
        <taxon>Actinomycetes</taxon>
        <taxon>Jiangellales</taxon>
        <taxon>Jiangellaceae</taxon>
        <taxon>Jiangella</taxon>
    </lineage>
</organism>
<gene>
    <name evidence="1" type="ORF">E1269_21235</name>
</gene>
<dbReference type="InParanoid" id="A0A4R5CT91"/>
<dbReference type="RefSeq" id="WP_131898241.1">
    <property type="nucleotide sequence ID" value="NZ_SMKZ01000034.1"/>
</dbReference>
<name>A0A4R5CT91_9ACTN</name>